<dbReference type="Gene3D" id="3.40.1710.10">
    <property type="entry name" value="abc type-2 transporter like domain"/>
    <property type="match status" value="1"/>
</dbReference>
<dbReference type="GO" id="GO:0043190">
    <property type="term" value="C:ATP-binding cassette (ABC) transporter complex"/>
    <property type="evidence" value="ECO:0007669"/>
    <property type="project" value="InterPro"/>
</dbReference>
<sequence length="381" mass="42566">MKNVVLIAVNFLRVTFKKKSSIFVYIILPIIVTLGIVMLYSGAGSRETLIGLSNKDNEILSYDMIEYLEATGKFTFVEIKEAEINEKVAKGDVDLVLTIPKGFTDSVYNNEIKELRITSIKGMDVTAWIESYINLYVENLQYIAKASSRDKEVFEKIYTNLKSSELSLVKEKLEDEYVGKAVSQQGIGFFILFVLLGTTSVTQLVLKEKNEKTYNRICYSPVTSKEYVLGNVLANLIILVIQISLLVFVAFKLLNINIHMSSWILFMILMLFGLAAIGIGMVIISFSKSTAEAGNLSTLIITPTCMLGGCFWPNNIMPDTLTKIANFTPQKWVMDTIISIQSGNTIKEVSINIIIIILFALVFFSIAAFKMKSSDKTGSFI</sequence>
<comment type="subcellular location">
    <subcellularLocation>
        <location evidence="1 8">Cell membrane</location>
        <topology evidence="1 8">Multi-pass membrane protein</topology>
    </subcellularLocation>
</comment>
<reference evidence="10 11" key="1">
    <citation type="submission" date="2016-11" db="EMBL/GenBank/DDBJ databases">
        <authorList>
            <person name="Jaros S."/>
            <person name="Januszkiewicz K."/>
            <person name="Wedrychowicz H."/>
        </authorList>
    </citation>
    <scope>NUCLEOTIDE SEQUENCE [LARGE SCALE GENOMIC DNA]</scope>
    <source>
        <strain evidence="10 11">DSM 8605</strain>
    </source>
</reference>
<feature type="transmembrane region" description="Helical" evidence="8">
    <location>
        <begin position="227"/>
        <end position="251"/>
    </location>
</feature>
<evidence type="ECO:0000313" key="10">
    <source>
        <dbReference type="EMBL" id="SHH84987.1"/>
    </source>
</evidence>
<dbReference type="PROSITE" id="PS51012">
    <property type="entry name" value="ABC_TM2"/>
    <property type="match status" value="1"/>
</dbReference>
<dbReference type="InterPro" id="IPR051449">
    <property type="entry name" value="ABC-2_transporter_component"/>
</dbReference>
<keyword evidence="6 8" id="KW-1133">Transmembrane helix</keyword>
<protein>
    <recommendedName>
        <fullName evidence="8">Transport permease protein</fullName>
    </recommendedName>
</protein>
<dbReference type="InterPro" id="IPR013525">
    <property type="entry name" value="ABC2_TM"/>
</dbReference>
<organism evidence="10 11">
    <name type="scientific">Clostridium grantii DSM 8605</name>
    <dbReference type="NCBI Taxonomy" id="1121316"/>
    <lineage>
        <taxon>Bacteria</taxon>
        <taxon>Bacillati</taxon>
        <taxon>Bacillota</taxon>
        <taxon>Clostridia</taxon>
        <taxon>Eubacteriales</taxon>
        <taxon>Clostridiaceae</taxon>
        <taxon>Clostridium</taxon>
    </lineage>
</organism>
<dbReference type="Proteomes" id="UP000184447">
    <property type="component" value="Unassembled WGS sequence"/>
</dbReference>
<dbReference type="OrthoDB" id="266913at2"/>
<dbReference type="GO" id="GO:0140359">
    <property type="term" value="F:ABC-type transporter activity"/>
    <property type="evidence" value="ECO:0007669"/>
    <property type="project" value="InterPro"/>
</dbReference>
<feature type="transmembrane region" description="Helical" evidence="8">
    <location>
        <begin position="349"/>
        <end position="369"/>
    </location>
</feature>
<evidence type="ECO:0000256" key="8">
    <source>
        <dbReference type="RuleBase" id="RU361157"/>
    </source>
</evidence>
<proteinExistence type="inferred from homology"/>
<evidence type="ECO:0000256" key="5">
    <source>
        <dbReference type="ARBA" id="ARBA00022692"/>
    </source>
</evidence>
<keyword evidence="3 8" id="KW-0813">Transport</keyword>
<accession>A0A1M5WC12</accession>
<dbReference type="STRING" id="1121316.SAMN02745207_02808"/>
<evidence type="ECO:0000256" key="4">
    <source>
        <dbReference type="ARBA" id="ARBA00022475"/>
    </source>
</evidence>
<feature type="transmembrane region" description="Helical" evidence="8">
    <location>
        <begin position="22"/>
        <end position="43"/>
    </location>
</feature>
<comment type="caution">
    <text evidence="8">Lacks conserved residue(s) required for the propagation of feature annotation.</text>
</comment>
<keyword evidence="11" id="KW-1185">Reference proteome</keyword>
<keyword evidence="4 8" id="KW-1003">Cell membrane</keyword>
<evidence type="ECO:0000313" key="11">
    <source>
        <dbReference type="Proteomes" id="UP000184447"/>
    </source>
</evidence>
<evidence type="ECO:0000256" key="6">
    <source>
        <dbReference type="ARBA" id="ARBA00022989"/>
    </source>
</evidence>
<name>A0A1M5WC12_9CLOT</name>
<evidence type="ECO:0000259" key="9">
    <source>
        <dbReference type="PROSITE" id="PS51012"/>
    </source>
</evidence>
<keyword evidence="7 8" id="KW-0472">Membrane</keyword>
<dbReference type="PANTHER" id="PTHR30294">
    <property type="entry name" value="MEMBRANE COMPONENT OF ABC TRANSPORTER YHHJ-RELATED"/>
    <property type="match status" value="1"/>
</dbReference>
<feature type="transmembrane region" description="Helical" evidence="8">
    <location>
        <begin position="187"/>
        <end position="206"/>
    </location>
</feature>
<gene>
    <name evidence="10" type="ORF">SAMN02745207_02808</name>
</gene>
<evidence type="ECO:0000256" key="3">
    <source>
        <dbReference type="ARBA" id="ARBA00022448"/>
    </source>
</evidence>
<comment type="similarity">
    <text evidence="2 8">Belongs to the ABC-2 integral membrane protein family.</text>
</comment>
<dbReference type="Pfam" id="PF12698">
    <property type="entry name" value="ABC2_membrane_3"/>
    <property type="match status" value="1"/>
</dbReference>
<dbReference type="PRINTS" id="PR00164">
    <property type="entry name" value="ABC2TRNSPORT"/>
</dbReference>
<dbReference type="AlphaFoldDB" id="A0A1M5WC12"/>
<evidence type="ECO:0000256" key="1">
    <source>
        <dbReference type="ARBA" id="ARBA00004651"/>
    </source>
</evidence>
<dbReference type="PANTHER" id="PTHR30294:SF45">
    <property type="entry name" value="LINEARMYCIN RESISTANCE PERMEASE PROTEIN LNRN"/>
    <property type="match status" value="1"/>
</dbReference>
<dbReference type="RefSeq" id="WP_073339050.1">
    <property type="nucleotide sequence ID" value="NZ_FQXM01000016.1"/>
</dbReference>
<dbReference type="InterPro" id="IPR047817">
    <property type="entry name" value="ABC2_TM_bact-type"/>
</dbReference>
<dbReference type="EMBL" id="FQXM01000016">
    <property type="protein sequence ID" value="SHH84987.1"/>
    <property type="molecule type" value="Genomic_DNA"/>
</dbReference>
<evidence type="ECO:0000256" key="7">
    <source>
        <dbReference type="ARBA" id="ARBA00023136"/>
    </source>
</evidence>
<dbReference type="InterPro" id="IPR000412">
    <property type="entry name" value="ABC_2_transport"/>
</dbReference>
<feature type="transmembrane region" description="Helical" evidence="8">
    <location>
        <begin position="263"/>
        <end position="284"/>
    </location>
</feature>
<feature type="domain" description="ABC transmembrane type-2" evidence="9">
    <location>
        <begin position="150"/>
        <end position="374"/>
    </location>
</feature>
<evidence type="ECO:0000256" key="2">
    <source>
        <dbReference type="ARBA" id="ARBA00007783"/>
    </source>
</evidence>
<keyword evidence="5 8" id="KW-0812">Transmembrane</keyword>